<accession>A0A150FWB5</accession>
<keyword evidence="3" id="KW-1185">Reference proteome</keyword>
<organism evidence="2 3">
    <name type="scientific">Gonium pectorale</name>
    <name type="common">Green alga</name>
    <dbReference type="NCBI Taxonomy" id="33097"/>
    <lineage>
        <taxon>Eukaryota</taxon>
        <taxon>Viridiplantae</taxon>
        <taxon>Chlorophyta</taxon>
        <taxon>core chlorophytes</taxon>
        <taxon>Chlorophyceae</taxon>
        <taxon>CS clade</taxon>
        <taxon>Chlamydomonadales</taxon>
        <taxon>Volvocaceae</taxon>
        <taxon>Gonium</taxon>
    </lineage>
</organism>
<comment type="caution">
    <text evidence="2">The sequence shown here is derived from an EMBL/GenBank/DDBJ whole genome shotgun (WGS) entry which is preliminary data.</text>
</comment>
<dbReference type="OrthoDB" id="545320at2759"/>
<evidence type="ECO:0000313" key="2">
    <source>
        <dbReference type="EMBL" id="KXZ41913.1"/>
    </source>
</evidence>
<sequence>MGSSGDESGASGGGTRLIELRSAVMDTFEYHGLAYLACRVGFWALLVAAFFSCYTREQIVNSSNLVSSMATFGPTDWQQTAFRQQTTFAGAASYMLDWATALFNANAAAAGGGDGVGGVGGGSAAAAEAAVTIGDYSTLAHMRLVLDLATNCRHEHLPCAPADGVELHSSLWAHAAPNAPSFLYGAPRHLLSALIYSRASQNDTSVALARLADLSADLHAAVLPRGYAFKLALELVADFSILPGKHAWVALTAQRASSLPTDVGLEKAVSTYIATLDLHGERAAAPRTAALVTCVAALTAVYLAVLGRSVWLYDLQRMHRWRGAAPEEGAPGREPARKAGWAWCIATYFTYSLWNRYDLEDLCVTM</sequence>
<keyword evidence="1" id="KW-0812">Transmembrane</keyword>
<feature type="transmembrane region" description="Helical" evidence="1">
    <location>
        <begin position="33"/>
        <end position="54"/>
    </location>
</feature>
<evidence type="ECO:0000313" key="3">
    <source>
        <dbReference type="Proteomes" id="UP000075714"/>
    </source>
</evidence>
<keyword evidence="1" id="KW-1133">Transmembrane helix</keyword>
<dbReference type="EMBL" id="LSYV01000243">
    <property type="protein sequence ID" value="KXZ41913.1"/>
    <property type="molecule type" value="Genomic_DNA"/>
</dbReference>
<protein>
    <submittedName>
        <fullName evidence="2">Uncharacterized protein</fullName>
    </submittedName>
</protein>
<keyword evidence="1" id="KW-0472">Membrane</keyword>
<dbReference type="AlphaFoldDB" id="A0A150FWB5"/>
<proteinExistence type="predicted"/>
<reference evidence="3" key="1">
    <citation type="journal article" date="2016" name="Nat. Commun.">
        <title>The Gonium pectorale genome demonstrates co-option of cell cycle regulation during the evolution of multicellularity.</title>
        <authorList>
            <person name="Hanschen E.R."/>
            <person name="Marriage T.N."/>
            <person name="Ferris P.J."/>
            <person name="Hamaji T."/>
            <person name="Toyoda A."/>
            <person name="Fujiyama A."/>
            <person name="Neme R."/>
            <person name="Noguchi H."/>
            <person name="Minakuchi Y."/>
            <person name="Suzuki M."/>
            <person name="Kawai-Toyooka H."/>
            <person name="Smith D.R."/>
            <person name="Sparks H."/>
            <person name="Anderson J."/>
            <person name="Bakaric R."/>
            <person name="Luria V."/>
            <person name="Karger A."/>
            <person name="Kirschner M.W."/>
            <person name="Durand P.M."/>
            <person name="Michod R.E."/>
            <person name="Nozaki H."/>
            <person name="Olson B.J."/>
        </authorList>
    </citation>
    <scope>NUCLEOTIDE SEQUENCE [LARGE SCALE GENOMIC DNA]</scope>
    <source>
        <strain evidence="3">NIES-2863</strain>
    </source>
</reference>
<name>A0A150FWB5_GONPE</name>
<gene>
    <name evidence="2" type="ORF">GPECTOR_244g594</name>
</gene>
<feature type="transmembrane region" description="Helical" evidence="1">
    <location>
        <begin position="289"/>
        <end position="311"/>
    </location>
</feature>
<dbReference type="Proteomes" id="UP000075714">
    <property type="component" value="Unassembled WGS sequence"/>
</dbReference>
<evidence type="ECO:0000256" key="1">
    <source>
        <dbReference type="SAM" id="Phobius"/>
    </source>
</evidence>